<feature type="transmembrane region" description="Helical" evidence="2">
    <location>
        <begin position="610"/>
        <end position="634"/>
    </location>
</feature>
<accession>A0A1U7J188</accession>
<evidence type="ECO:0000256" key="2">
    <source>
        <dbReference type="SAM" id="Phobius"/>
    </source>
</evidence>
<organism evidence="4 5">
    <name type="scientific">Phormidium tenue NIES-30</name>
    <dbReference type="NCBI Taxonomy" id="549789"/>
    <lineage>
        <taxon>Bacteria</taxon>
        <taxon>Bacillati</taxon>
        <taxon>Cyanobacteriota</taxon>
        <taxon>Cyanophyceae</taxon>
        <taxon>Oscillatoriophycideae</taxon>
        <taxon>Oscillatoriales</taxon>
        <taxon>Oscillatoriaceae</taxon>
        <taxon>Phormidium</taxon>
    </lineage>
</organism>
<keyword evidence="2" id="KW-1133">Transmembrane helix</keyword>
<evidence type="ECO:0000313" key="5">
    <source>
        <dbReference type="Proteomes" id="UP000185557"/>
    </source>
</evidence>
<keyword evidence="2" id="KW-0472">Membrane</keyword>
<dbReference type="STRING" id="549789.NIES30_19385"/>
<evidence type="ECO:0000259" key="3">
    <source>
        <dbReference type="Pfam" id="PF11741"/>
    </source>
</evidence>
<keyword evidence="2" id="KW-0812">Transmembrane</keyword>
<proteinExistence type="predicted"/>
<evidence type="ECO:0000256" key="1">
    <source>
        <dbReference type="SAM" id="MobiDB-lite"/>
    </source>
</evidence>
<feature type="compositionally biased region" description="Low complexity" evidence="1">
    <location>
        <begin position="334"/>
        <end position="360"/>
    </location>
</feature>
<protein>
    <recommendedName>
        <fullName evidence="3">AMIN domain-containing protein</fullName>
    </recommendedName>
</protein>
<dbReference type="InterPro" id="IPR021731">
    <property type="entry name" value="AMIN_dom"/>
</dbReference>
<dbReference type="Pfam" id="PF11741">
    <property type="entry name" value="AMIN"/>
    <property type="match status" value="1"/>
</dbReference>
<name>A0A1U7J188_9CYAN</name>
<feature type="region of interest" description="Disordered" evidence="1">
    <location>
        <begin position="277"/>
        <end position="367"/>
    </location>
</feature>
<evidence type="ECO:0000313" key="4">
    <source>
        <dbReference type="EMBL" id="OKH45687.1"/>
    </source>
</evidence>
<comment type="caution">
    <text evidence="4">The sequence shown here is derived from an EMBL/GenBank/DDBJ whole genome shotgun (WGS) entry which is preliminary data.</text>
</comment>
<reference evidence="4 5" key="1">
    <citation type="submission" date="2016-11" db="EMBL/GenBank/DDBJ databases">
        <title>Draft Genome Sequences of Nine Cyanobacterial Strains from Diverse Habitats.</title>
        <authorList>
            <person name="Zhu T."/>
            <person name="Hou S."/>
            <person name="Lu X."/>
            <person name="Hess W.R."/>
        </authorList>
    </citation>
    <scope>NUCLEOTIDE SEQUENCE [LARGE SCALE GENOMIC DNA]</scope>
    <source>
        <strain evidence="4 5">NIES-30</strain>
    </source>
</reference>
<dbReference type="Proteomes" id="UP000185557">
    <property type="component" value="Unassembled WGS sequence"/>
</dbReference>
<feature type="compositionally biased region" description="Low complexity" evidence="1">
    <location>
        <begin position="286"/>
        <end position="302"/>
    </location>
</feature>
<dbReference type="EMBL" id="MRCG01000016">
    <property type="protein sequence ID" value="OKH45687.1"/>
    <property type="molecule type" value="Genomic_DNA"/>
</dbReference>
<dbReference type="AlphaFoldDB" id="A0A1U7J188"/>
<feature type="domain" description="AMIN" evidence="3">
    <location>
        <begin position="19"/>
        <end position="95"/>
    </location>
</feature>
<keyword evidence="5" id="KW-1185">Reference proteome</keyword>
<gene>
    <name evidence="4" type="ORF">NIES30_19385</name>
</gene>
<dbReference type="Gene3D" id="2.60.40.3500">
    <property type="match status" value="1"/>
</dbReference>
<sequence>MVSTLLIISPAAQAETLAAWQFDPATQQLTFTLPSGITPQYAVAADASQIVVTLPETQLGTATTQQTYSGAVSQVSLSQVNDATVVVLDLVADAELAAEGISLISIAAGDQTRWVLTASATAPTASVPSSAPAPDSNSMIVELPVIPGNDPQLGFPEAGTGRLSTSAANLMLPSDIASLTNLPETLPVDPFNLGQPGEQISVPSLAELDAVIGPVATAPQGPSLASTEPPIAGAAQPETAIAPLPAVQPPASTGSVLTFEPPSLAEGAVPTAQLPVAAAPTPSPEAVATQPASSPVSPAAPAIDTETSGVPIAVTPPELPTPGQPAVEPEATESEAIAAAPTPAPPVEASSPTPVIAADPPALPEPPAEAIAAAPTTAPADEASSQTPVIAADPPPLPELPAETAMVETQPAGAIAVQPDAISQEPPPLATVPVELAGTDPNLLTVPTAPTTTSQGTVVPPSSPVMLAAARETVLFGSPLPGSSDQAALPSAINPASSDRPLSPDTLVAAGTVLELRYVGDQPLDLNASSSQNQVLLLAHDIRDPITNGVVAPAGSQLIGQFEPTPQGQRWVSKMLIAPTGQQVDFASTTEYMVGNTEVSSPRLAAGAGLGALALLLLTGFSGIGLIGGALVGATTVVGTSPQYVVIEPNQVIQVQVMQDIPRAIPIAAAPETSREWGSGGW</sequence>